<keyword evidence="3" id="KW-0547">Nucleotide-binding</keyword>
<dbReference type="EC" id="2.7.7.80" evidence="8"/>
<name>A0A5C7AIW2_9FLAO</name>
<dbReference type="RefSeq" id="WP_146893331.1">
    <property type="nucleotide sequence ID" value="NZ_VORX01000004.1"/>
</dbReference>
<evidence type="ECO:0000256" key="7">
    <source>
        <dbReference type="ARBA" id="ARBA00063809"/>
    </source>
</evidence>
<dbReference type="CDD" id="cd00757">
    <property type="entry name" value="ThiF_MoeB_HesA_family"/>
    <property type="match status" value="1"/>
</dbReference>
<evidence type="ECO:0000256" key="2">
    <source>
        <dbReference type="ARBA" id="ARBA00022679"/>
    </source>
</evidence>
<dbReference type="PANTHER" id="PTHR10953">
    <property type="entry name" value="UBIQUITIN-ACTIVATING ENZYME E1"/>
    <property type="match status" value="1"/>
</dbReference>
<evidence type="ECO:0000256" key="4">
    <source>
        <dbReference type="ARBA" id="ARBA00022840"/>
    </source>
</evidence>
<evidence type="ECO:0000256" key="11">
    <source>
        <dbReference type="ARBA" id="ARBA00075328"/>
    </source>
</evidence>
<comment type="subunit">
    <text evidence="7">Homodimer. Forms a stable heterotetrameric complex of 2 MoeB and 2 MoaD during adenylation of MoaD.</text>
</comment>
<evidence type="ECO:0000256" key="5">
    <source>
        <dbReference type="ARBA" id="ARBA00052218"/>
    </source>
</evidence>
<dbReference type="CDD" id="cd00158">
    <property type="entry name" value="RHOD"/>
    <property type="match status" value="1"/>
</dbReference>
<dbReference type="InterPro" id="IPR001763">
    <property type="entry name" value="Rhodanese-like_dom"/>
</dbReference>
<accession>A0A5C7AIW2</accession>
<evidence type="ECO:0000256" key="3">
    <source>
        <dbReference type="ARBA" id="ARBA00022741"/>
    </source>
</evidence>
<dbReference type="PANTHER" id="PTHR10953:SF102">
    <property type="entry name" value="ADENYLYLTRANSFERASE AND SULFURTRANSFERASE MOCS3"/>
    <property type="match status" value="1"/>
</dbReference>
<dbReference type="GO" id="GO:0061605">
    <property type="term" value="F:molybdopterin-synthase adenylyltransferase activity"/>
    <property type="evidence" value="ECO:0007669"/>
    <property type="project" value="UniProtKB-EC"/>
</dbReference>
<dbReference type="Pfam" id="PF00899">
    <property type="entry name" value="ThiF"/>
    <property type="match status" value="1"/>
</dbReference>
<comment type="caution">
    <text evidence="14">The sequence shown here is derived from an EMBL/GenBank/DDBJ whole genome shotgun (WGS) entry which is preliminary data.</text>
</comment>
<dbReference type="AlphaFoldDB" id="A0A5C7AIW2"/>
<dbReference type="Gene3D" id="3.40.250.10">
    <property type="entry name" value="Rhodanese-like domain"/>
    <property type="match status" value="1"/>
</dbReference>
<keyword evidence="4" id="KW-0067">ATP-binding</keyword>
<gene>
    <name evidence="14" type="ORF">ES711_10940</name>
</gene>
<dbReference type="GO" id="GO:0008146">
    <property type="term" value="F:sulfotransferase activity"/>
    <property type="evidence" value="ECO:0007669"/>
    <property type="project" value="TreeGrafter"/>
</dbReference>
<dbReference type="Proteomes" id="UP000321734">
    <property type="component" value="Unassembled WGS sequence"/>
</dbReference>
<organism evidence="14 15">
    <name type="scientific">Gelidibacter salicanalis</name>
    <dbReference type="NCBI Taxonomy" id="291193"/>
    <lineage>
        <taxon>Bacteria</taxon>
        <taxon>Pseudomonadati</taxon>
        <taxon>Bacteroidota</taxon>
        <taxon>Flavobacteriia</taxon>
        <taxon>Flavobacteriales</taxon>
        <taxon>Flavobacteriaceae</taxon>
        <taxon>Gelidibacter</taxon>
    </lineage>
</organism>
<dbReference type="SMART" id="SM00450">
    <property type="entry name" value="RHOD"/>
    <property type="match status" value="1"/>
</dbReference>
<comment type="similarity">
    <text evidence="1">Belongs to the HesA/MoeB/ThiF family.</text>
</comment>
<evidence type="ECO:0000256" key="10">
    <source>
        <dbReference type="ARBA" id="ARBA00075110"/>
    </source>
</evidence>
<dbReference type="InterPro" id="IPR035985">
    <property type="entry name" value="Ubiquitin-activating_enz"/>
</dbReference>
<sequence>MNLSKGEQEQYSRHLRLDEVGKAGQLKLKHAKVLVIGAGGLSCPILQYLSAAGVGTIGIVDDDIVEQSNLQRQILYTHKDLGKCKAVTAVERLKGLNPYIQFKTYPTRLKKDNALEILEPWDIIVDGTDNFPTRYLINDAAVLLNKPIVFGSIHKFEGQVSVFNFNNGPTYRCLYPTPPKLNEIPNCSEIGVLGVLPGIIGSLQANEVLKIILGLGNIMSGQLLTFDALSLKQTLLFVEKNISSNITTLEDDYQAFCGIPKDIEEISYQVYEEHPTSFNLLDVRTQTERDAYYIKSIHIPLDELSKRFHEIPDNKKLLVCCQSGIRSKLAIKILQQNKFRRELVNLKGGLKSIISKA</sequence>
<dbReference type="PROSITE" id="PS50206">
    <property type="entry name" value="RHODANESE_3"/>
    <property type="match status" value="1"/>
</dbReference>
<dbReference type="InterPro" id="IPR036873">
    <property type="entry name" value="Rhodanese-like_dom_sf"/>
</dbReference>
<reference evidence="14 15" key="1">
    <citation type="submission" date="2019-08" db="EMBL/GenBank/DDBJ databases">
        <title>Genome sequence of Gelidibacter salicanalis IC162T.</title>
        <authorList>
            <person name="Bowman J.P."/>
        </authorList>
    </citation>
    <scope>NUCLEOTIDE SEQUENCE [LARGE SCALE GENOMIC DNA]</scope>
    <source>
        <strain evidence="14 15">IC162</strain>
    </source>
</reference>
<keyword evidence="2" id="KW-0808">Transferase</keyword>
<evidence type="ECO:0000256" key="6">
    <source>
        <dbReference type="ARBA" id="ARBA00055169"/>
    </source>
</evidence>
<evidence type="ECO:0000256" key="12">
    <source>
        <dbReference type="ARBA" id="ARBA00078531"/>
    </source>
</evidence>
<dbReference type="FunFam" id="3.40.50.720:FF:000033">
    <property type="entry name" value="Adenylyltransferase and sulfurtransferase MOCS3"/>
    <property type="match status" value="1"/>
</dbReference>
<comment type="function">
    <text evidence="6">Catalyzes the adenylation by ATP of the carboxyl group of the C-terminal glycine of sulfur carrier protein MoaD.</text>
</comment>
<dbReference type="OrthoDB" id="9804286at2"/>
<evidence type="ECO:0000256" key="1">
    <source>
        <dbReference type="ARBA" id="ARBA00009919"/>
    </source>
</evidence>
<dbReference type="Gene3D" id="3.40.50.720">
    <property type="entry name" value="NAD(P)-binding Rossmann-like Domain"/>
    <property type="match status" value="1"/>
</dbReference>
<keyword evidence="15" id="KW-1185">Reference proteome</keyword>
<dbReference type="GO" id="GO:0004792">
    <property type="term" value="F:thiosulfate-cyanide sulfurtransferase activity"/>
    <property type="evidence" value="ECO:0007669"/>
    <property type="project" value="TreeGrafter"/>
</dbReference>
<feature type="domain" description="Rhodanese" evidence="13">
    <location>
        <begin position="274"/>
        <end position="355"/>
    </location>
</feature>
<evidence type="ECO:0000256" key="9">
    <source>
        <dbReference type="ARBA" id="ARBA00073635"/>
    </source>
</evidence>
<evidence type="ECO:0000259" key="13">
    <source>
        <dbReference type="PROSITE" id="PS50206"/>
    </source>
</evidence>
<comment type="catalytic activity">
    <reaction evidence="5">
        <text>[molybdopterin-synthase sulfur-carrier protein]-C-terminal Gly-Gly + ATP + H(+) = [molybdopterin-synthase sulfur-carrier protein]-C-terminal Gly-Gly-AMP + diphosphate</text>
        <dbReference type="Rhea" id="RHEA:43616"/>
        <dbReference type="Rhea" id="RHEA-COMP:12159"/>
        <dbReference type="Rhea" id="RHEA-COMP:12202"/>
        <dbReference type="ChEBI" id="CHEBI:15378"/>
        <dbReference type="ChEBI" id="CHEBI:30616"/>
        <dbReference type="ChEBI" id="CHEBI:33019"/>
        <dbReference type="ChEBI" id="CHEBI:90618"/>
        <dbReference type="ChEBI" id="CHEBI:90778"/>
        <dbReference type="EC" id="2.7.7.80"/>
    </reaction>
</comment>
<evidence type="ECO:0000256" key="8">
    <source>
        <dbReference type="ARBA" id="ARBA00066884"/>
    </source>
</evidence>
<dbReference type="Pfam" id="PF00581">
    <property type="entry name" value="Rhodanese"/>
    <property type="match status" value="1"/>
</dbReference>
<protein>
    <recommendedName>
        <fullName evidence="9">Molybdopterin-synthase adenylyltransferase</fullName>
        <ecNumber evidence="8">2.7.7.80</ecNumber>
    </recommendedName>
    <alternativeName>
        <fullName evidence="12">MoaD protein adenylase</fullName>
    </alternativeName>
    <alternativeName>
        <fullName evidence="10">Molybdopterin-converting factor subunit 1 adenylase</fullName>
    </alternativeName>
    <alternativeName>
        <fullName evidence="11">Sulfur carrier protein MoaD adenylyltransferase</fullName>
    </alternativeName>
</protein>
<dbReference type="InterPro" id="IPR045886">
    <property type="entry name" value="ThiF/MoeB/HesA"/>
</dbReference>
<evidence type="ECO:0000313" key="14">
    <source>
        <dbReference type="EMBL" id="TXE07934.1"/>
    </source>
</evidence>
<dbReference type="InterPro" id="IPR000594">
    <property type="entry name" value="ThiF_NAD_FAD-bd"/>
</dbReference>
<dbReference type="GO" id="GO:0005524">
    <property type="term" value="F:ATP binding"/>
    <property type="evidence" value="ECO:0007669"/>
    <property type="project" value="UniProtKB-KW"/>
</dbReference>
<dbReference type="GO" id="GO:0005829">
    <property type="term" value="C:cytosol"/>
    <property type="evidence" value="ECO:0007669"/>
    <property type="project" value="TreeGrafter"/>
</dbReference>
<evidence type="ECO:0000313" key="15">
    <source>
        <dbReference type="Proteomes" id="UP000321734"/>
    </source>
</evidence>
<dbReference type="EMBL" id="VORX01000004">
    <property type="protein sequence ID" value="TXE07934.1"/>
    <property type="molecule type" value="Genomic_DNA"/>
</dbReference>
<proteinExistence type="inferred from homology"/>
<dbReference type="SUPFAM" id="SSF69572">
    <property type="entry name" value="Activating enzymes of the ubiquitin-like proteins"/>
    <property type="match status" value="1"/>
</dbReference>
<dbReference type="GO" id="GO:0008641">
    <property type="term" value="F:ubiquitin-like modifier activating enzyme activity"/>
    <property type="evidence" value="ECO:0007669"/>
    <property type="project" value="InterPro"/>
</dbReference>